<dbReference type="Pfam" id="PF00534">
    <property type="entry name" value="Glycos_transf_1"/>
    <property type="match status" value="1"/>
</dbReference>
<dbReference type="Proteomes" id="UP001219605">
    <property type="component" value="Chromosome"/>
</dbReference>
<dbReference type="PANTHER" id="PTHR46401:SF8">
    <property type="entry name" value="BLL6006 PROTEIN"/>
    <property type="match status" value="1"/>
</dbReference>
<evidence type="ECO:0000313" key="4">
    <source>
        <dbReference type="Proteomes" id="UP001219605"/>
    </source>
</evidence>
<proteinExistence type="predicted"/>
<dbReference type="GO" id="GO:0016757">
    <property type="term" value="F:glycosyltransferase activity"/>
    <property type="evidence" value="ECO:0007669"/>
    <property type="project" value="UniProtKB-KW"/>
</dbReference>
<name>A0ABY8A154_9ACTN</name>
<dbReference type="EC" id="2.4.-.-" evidence="3"/>
<organism evidence="3 4">
    <name type="scientific">Micromonospora cathayae</name>
    <dbReference type="NCBI Taxonomy" id="3028804"/>
    <lineage>
        <taxon>Bacteria</taxon>
        <taxon>Bacillati</taxon>
        <taxon>Actinomycetota</taxon>
        <taxon>Actinomycetes</taxon>
        <taxon>Micromonosporales</taxon>
        <taxon>Micromonosporaceae</taxon>
        <taxon>Micromonospora</taxon>
    </lineage>
</organism>
<feature type="domain" description="Glycosyl transferase family 1" evidence="2">
    <location>
        <begin position="214"/>
        <end position="273"/>
    </location>
</feature>
<gene>
    <name evidence="3" type="ORF">PVK37_16310</name>
</gene>
<dbReference type="PANTHER" id="PTHR46401">
    <property type="entry name" value="GLYCOSYLTRANSFERASE WBBK-RELATED"/>
    <property type="match status" value="1"/>
</dbReference>
<dbReference type="RefSeq" id="WP_275034873.1">
    <property type="nucleotide sequence ID" value="NZ_CP118615.1"/>
</dbReference>
<dbReference type="EMBL" id="CP118615">
    <property type="protein sequence ID" value="WDZ87854.1"/>
    <property type="molecule type" value="Genomic_DNA"/>
</dbReference>
<dbReference type="Gene3D" id="3.40.50.2000">
    <property type="entry name" value="Glycogen Phosphorylase B"/>
    <property type="match status" value="1"/>
</dbReference>
<sequence>MRNESILIDTAGGWGGGAGRLKIELDAFLAEHRPPVRVIGRHRRLTPSWLVRREAAANLPVAVSLSNVSFLRPGTERRVLVHNALHFLHDRERWVLSRLPPSFRAQIPVVRGSLYQADVVVVPCSEMAQRVVDRLPAVRDRLLVLPNPVSQVGPRIPTTDVSILVPIVWSPFKNVASELRVLLAALDRRRHRALVRVTAHPRDLPGDLVYHPRLDLIGPLPHHRLVAYWRRSTAVFFPCVLESFGYPLAEARVYGVPVLAPDTPQAREIAGPALVPYRLSDVDSLAAALDGLDRPVAPEPHAFERGGYFTRLLGLTRDDRRTGRAARVAAGTLPPR</sequence>
<dbReference type="InterPro" id="IPR001296">
    <property type="entry name" value="Glyco_trans_1"/>
</dbReference>
<keyword evidence="3" id="KW-0328">Glycosyltransferase</keyword>
<evidence type="ECO:0000256" key="1">
    <source>
        <dbReference type="ARBA" id="ARBA00022679"/>
    </source>
</evidence>
<keyword evidence="4" id="KW-1185">Reference proteome</keyword>
<evidence type="ECO:0000313" key="3">
    <source>
        <dbReference type="EMBL" id="WDZ87854.1"/>
    </source>
</evidence>
<keyword evidence="1 3" id="KW-0808">Transferase</keyword>
<evidence type="ECO:0000259" key="2">
    <source>
        <dbReference type="Pfam" id="PF00534"/>
    </source>
</evidence>
<accession>A0ABY8A154</accession>
<protein>
    <submittedName>
        <fullName evidence="3">Glycosyltransferase</fullName>
        <ecNumber evidence="3">2.4.-.-</ecNumber>
    </submittedName>
</protein>
<dbReference type="SUPFAM" id="SSF53756">
    <property type="entry name" value="UDP-Glycosyltransferase/glycogen phosphorylase"/>
    <property type="match status" value="1"/>
</dbReference>
<reference evidence="3 4" key="1">
    <citation type="submission" date="2023-02" db="EMBL/GenBank/DDBJ databases">
        <authorList>
            <person name="Mo P."/>
        </authorList>
    </citation>
    <scope>NUCLEOTIDE SEQUENCE [LARGE SCALE GENOMIC DNA]</scope>
    <source>
        <strain evidence="3 4">HUAS 3</strain>
    </source>
</reference>